<dbReference type="InterPro" id="IPR003593">
    <property type="entry name" value="AAA+_ATPase"/>
</dbReference>
<dbReference type="EC" id="2.7.7.7" evidence="3"/>
<dbReference type="GO" id="GO:0005524">
    <property type="term" value="F:ATP binding"/>
    <property type="evidence" value="ECO:0007669"/>
    <property type="project" value="UniProtKB-KW"/>
</dbReference>
<dbReference type="InterPro" id="IPR050238">
    <property type="entry name" value="DNA_Rep/Repair_Clamp_Loader"/>
</dbReference>
<keyword evidence="3" id="KW-0067">ATP-binding</keyword>
<comment type="function">
    <text evidence="3">DNA polymerase III is a complex, multichain enzyme responsible for most of the replicative synthesis in bacteria. This DNA polymerase also exhibits 3' to 5' exonuclease activity.</text>
</comment>
<evidence type="ECO:0000259" key="4">
    <source>
        <dbReference type="SMART" id="SM00382"/>
    </source>
</evidence>
<dbReference type="PANTHER" id="PTHR11669:SF0">
    <property type="entry name" value="PROTEIN STICHEL-LIKE 2"/>
    <property type="match status" value="1"/>
</dbReference>
<dbReference type="GO" id="GO:0003887">
    <property type="term" value="F:DNA-directed DNA polymerase activity"/>
    <property type="evidence" value="ECO:0007669"/>
    <property type="project" value="UniProtKB-KW"/>
</dbReference>
<keyword evidence="3" id="KW-0548">Nucleotidyltransferase</keyword>
<dbReference type="CDD" id="cd00009">
    <property type="entry name" value="AAA"/>
    <property type="match status" value="1"/>
</dbReference>
<gene>
    <name evidence="3" type="primary">dnaX</name>
    <name evidence="5" type="ORF">A3C20_02695</name>
</gene>
<dbReference type="InterPro" id="IPR012763">
    <property type="entry name" value="DNA_pol_III_sug/sutau_N"/>
</dbReference>
<reference evidence="5 6" key="1">
    <citation type="journal article" date="2016" name="Nat. Commun.">
        <title>Thousands of microbial genomes shed light on interconnected biogeochemical processes in an aquifer system.</title>
        <authorList>
            <person name="Anantharaman K."/>
            <person name="Brown C.T."/>
            <person name="Hug L.A."/>
            <person name="Sharon I."/>
            <person name="Castelle C.J."/>
            <person name="Probst A.J."/>
            <person name="Thomas B.C."/>
            <person name="Singh A."/>
            <person name="Wilkins M.J."/>
            <person name="Karaoz U."/>
            <person name="Brodie E.L."/>
            <person name="Williams K.H."/>
            <person name="Hubbard S.S."/>
            <person name="Banfield J.F."/>
        </authorList>
    </citation>
    <scope>NUCLEOTIDE SEQUENCE [LARGE SCALE GENOMIC DNA]</scope>
</reference>
<dbReference type="NCBIfam" id="TIGR02397">
    <property type="entry name" value="dnaX_nterm"/>
    <property type="match status" value="1"/>
</dbReference>
<dbReference type="Pfam" id="PF13177">
    <property type="entry name" value="DNA_pol3_delta2"/>
    <property type="match status" value="2"/>
</dbReference>
<comment type="catalytic activity">
    <reaction evidence="2 3">
        <text>DNA(n) + a 2'-deoxyribonucleoside 5'-triphosphate = DNA(n+1) + diphosphate</text>
        <dbReference type="Rhea" id="RHEA:22508"/>
        <dbReference type="Rhea" id="RHEA-COMP:17339"/>
        <dbReference type="Rhea" id="RHEA-COMP:17340"/>
        <dbReference type="ChEBI" id="CHEBI:33019"/>
        <dbReference type="ChEBI" id="CHEBI:61560"/>
        <dbReference type="ChEBI" id="CHEBI:173112"/>
        <dbReference type="EC" id="2.7.7.7"/>
    </reaction>
</comment>
<dbReference type="GO" id="GO:0009360">
    <property type="term" value="C:DNA polymerase III complex"/>
    <property type="evidence" value="ECO:0007669"/>
    <property type="project" value="InterPro"/>
</dbReference>
<dbReference type="InterPro" id="IPR027417">
    <property type="entry name" value="P-loop_NTPase"/>
</dbReference>
<evidence type="ECO:0000256" key="1">
    <source>
        <dbReference type="ARBA" id="ARBA00022932"/>
    </source>
</evidence>
<dbReference type="SMART" id="SM00382">
    <property type="entry name" value="AAA"/>
    <property type="match status" value="1"/>
</dbReference>
<dbReference type="Proteomes" id="UP000176914">
    <property type="component" value="Unassembled WGS sequence"/>
</dbReference>
<dbReference type="Gene3D" id="3.40.50.300">
    <property type="entry name" value="P-loop containing nucleotide triphosphate hydrolases"/>
    <property type="match status" value="1"/>
</dbReference>
<dbReference type="GO" id="GO:0006261">
    <property type="term" value="P:DNA-templated DNA replication"/>
    <property type="evidence" value="ECO:0007669"/>
    <property type="project" value="TreeGrafter"/>
</dbReference>
<dbReference type="Gene3D" id="1.20.272.10">
    <property type="match status" value="1"/>
</dbReference>
<dbReference type="AlphaFoldDB" id="A0A1F6E6R9"/>
<evidence type="ECO:0000256" key="3">
    <source>
        <dbReference type="RuleBase" id="RU364063"/>
    </source>
</evidence>
<sequence>MAKEVKHTTLYRAYRPADWKEVRGQAQVTDTLEKSIKNGKIAHAYLFSGGRGTGKTSVARILAVKLGVSDKDLYEMDAASNRGIDDIRELREGVYAMPFESKYKFYIIDEAHMLTKEAWNAFLKTLEEPPAHAIFVLATTERDKVPETIQSRCEMYTFKQPTREILASIVTDIAKKEGYSLERSAAELVALLAEGSFRDALGILQKVLAVTKDKKVDVAEVEAVSGAPRGEIVRQILSALAKKDALSALKAMNIAIGENMDARTLCKLLIHRMRVVLLMRYAPALSEKLGSELTEADLALAKELSKEPAVNSDMLRALLEAYGTMAYAAVPHLPLELAIVDVCAEQGQKAHQPR</sequence>
<feature type="domain" description="AAA+ ATPase" evidence="4">
    <location>
        <begin position="41"/>
        <end position="162"/>
    </location>
</feature>
<evidence type="ECO:0000256" key="2">
    <source>
        <dbReference type="ARBA" id="ARBA00049244"/>
    </source>
</evidence>
<dbReference type="PANTHER" id="PTHR11669">
    <property type="entry name" value="REPLICATION FACTOR C / DNA POLYMERASE III GAMMA-TAU SUBUNIT"/>
    <property type="match status" value="1"/>
</dbReference>
<accession>A0A1F6E6R9</accession>
<keyword evidence="1 3" id="KW-0239">DNA-directed DNA polymerase</keyword>
<keyword evidence="3" id="KW-0547">Nucleotide-binding</keyword>
<evidence type="ECO:0000313" key="6">
    <source>
        <dbReference type="Proteomes" id="UP000176914"/>
    </source>
</evidence>
<dbReference type="Gene3D" id="1.10.8.60">
    <property type="match status" value="1"/>
</dbReference>
<name>A0A1F6E6R9_9BACT</name>
<protein>
    <recommendedName>
        <fullName evidence="3">DNA polymerase III subunit gamma/tau</fullName>
        <ecNumber evidence="3">2.7.7.7</ecNumber>
    </recommendedName>
</protein>
<organism evidence="5 6">
    <name type="scientific">Candidatus Kaiserbacteria bacterium RIFCSPHIGHO2_02_FULL_55_25</name>
    <dbReference type="NCBI Taxonomy" id="1798498"/>
    <lineage>
        <taxon>Bacteria</taxon>
        <taxon>Candidatus Kaiseribacteriota</taxon>
    </lineage>
</organism>
<keyword evidence="3" id="KW-0235">DNA replication</keyword>
<dbReference type="GO" id="GO:0003677">
    <property type="term" value="F:DNA binding"/>
    <property type="evidence" value="ECO:0007669"/>
    <property type="project" value="InterPro"/>
</dbReference>
<keyword evidence="3" id="KW-0808">Transferase</keyword>
<proteinExistence type="inferred from homology"/>
<comment type="subunit">
    <text evidence="3">DNA polymerase III contains a core (composed of alpha, epsilon and theta chains) that associates with a tau subunit. This core dimerizes to form the POLIII' complex. PolIII' associates with the gamma complex (composed of gamma, delta, delta', psi and chi chains) and with the beta chain to form the complete DNA polymerase III complex.</text>
</comment>
<comment type="caution">
    <text evidence="5">The sequence shown here is derived from an EMBL/GenBank/DDBJ whole genome shotgun (WGS) entry which is preliminary data.</text>
</comment>
<dbReference type="EMBL" id="MFLL01000014">
    <property type="protein sequence ID" value="OGG69336.1"/>
    <property type="molecule type" value="Genomic_DNA"/>
</dbReference>
<dbReference type="SUPFAM" id="SSF52540">
    <property type="entry name" value="P-loop containing nucleoside triphosphate hydrolases"/>
    <property type="match status" value="1"/>
</dbReference>
<comment type="similarity">
    <text evidence="3">Belongs to the DnaX/STICHEL family.</text>
</comment>
<dbReference type="SUPFAM" id="SSF48019">
    <property type="entry name" value="post-AAA+ oligomerization domain-like"/>
    <property type="match status" value="1"/>
</dbReference>
<dbReference type="InterPro" id="IPR008921">
    <property type="entry name" value="DNA_pol3_clamp-load_cplx_C"/>
</dbReference>
<evidence type="ECO:0000313" key="5">
    <source>
        <dbReference type="EMBL" id="OGG69336.1"/>
    </source>
</evidence>